<feature type="compositionally biased region" description="Basic and acidic residues" evidence="9">
    <location>
        <begin position="376"/>
        <end position="413"/>
    </location>
</feature>
<dbReference type="PANTHER" id="PTHR16196">
    <property type="entry name" value="CELL CYCLE CONTROL PROTEIN CWF25"/>
    <property type="match status" value="1"/>
</dbReference>
<keyword evidence="12" id="KW-1185">Reference proteome</keyword>
<feature type="compositionally biased region" description="Basic residues" evidence="9">
    <location>
        <begin position="185"/>
        <end position="201"/>
    </location>
</feature>
<keyword evidence="5 8" id="KW-0175">Coiled coil</keyword>
<evidence type="ECO:0000256" key="9">
    <source>
        <dbReference type="SAM" id="MobiDB-lite"/>
    </source>
</evidence>
<evidence type="ECO:0000313" key="11">
    <source>
        <dbReference type="EMBL" id="KAL2622499.1"/>
    </source>
</evidence>
<dbReference type="SMART" id="SM01083">
    <property type="entry name" value="Cir_N"/>
    <property type="match status" value="1"/>
</dbReference>
<feature type="compositionally biased region" description="Basic and acidic residues" evidence="9">
    <location>
        <begin position="202"/>
        <end position="214"/>
    </location>
</feature>
<proteinExistence type="inferred from homology"/>
<dbReference type="Pfam" id="PF12542">
    <property type="entry name" value="CWC25"/>
    <property type="match status" value="1"/>
</dbReference>
<organism evidence="11 12">
    <name type="scientific">Riccia fluitans</name>
    <dbReference type="NCBI Taxonomy" id="41844"/>
    <lineage>
        <taxon>Eukaryota</taxon>
        <taxon>Viridiplantae</taxon>
        <taxon>Streptophyta</taxon>
        <taxon>Embryophyta</taxon>
        <taxon>Marchantiophyta</taxon>
        <taxon>Marchantiopsida</taxon>
        <taxon>Marchantiidae</taxon>
        <taxon>Marchantiales</taxon>
        <taxon>Ricciaceae</taxon>
        <taxon>Riccia</taxon>
    </lineage>
</organism>
<evidence type="ECO:0000256" key="4">
    <source>
        <dbReference type="ARBA" id="ARBA00022728"/>
    </source>
</evidence>
<feature type="compositionally biased region" description="Basic and acidic residues" evidence="9">
    <location>
        <begin position="94"/>
        <end position="108"/>
    </location>
</feature>
<feature type="coiled-coil region" evidence="8">
    <location>
        <begin position="22"/>
        <end position="53"/>
    </location>
</feature>
<comment type="subcellular location">
    <subcellularLocation>
        <location evidence="1">Nucleus</location>
    </subcellularLocation>
</comment>
<dbReference type="Proteomes" id="UP001605036">
    <property type="component" value="Unassembled WGS sequence"/>
</dbReference>
<evidence type="ECO:0000256" key="5">
    <source>
        <dbReference type="ARBA" id="ARBA00023054"/>
    </source>
</evidence>
<evidence type="ECO:0000256" key="1">
    <source>
        <dbReference type="ARBA" id="ARBA00004123"/>
    </source>
</evidence>
<dbReference type="InterPro" id="IPR022209">
    <property type="entry name" value="CWC25"/>
</dbReference>
<sequence>MALKFLNKKGWHTGSLRNLENVWKAEQKHEAEQKKLEELKAQIHKEREAEELRQQYQAAGLVPKQDRLEFLYDSGAGPSGAKPVDDYSSQRAAAEARTDSSKPAKPGEKLAAQTPGALFSAENNNISANDKWRKIHSDPLYLIKQQELAALERIRKNPVKMEMLANEVRQKIKSCKDDDDDDGKHKKKKKKDKSSKKRDRDHKHVKEDKKISKTDKHRKPRDRDDSSVSGSSDSETETRPSKVIGIDDRFGRKTERETAPANGNDIDNRSSGRSHRDFSPSGNEDEDRRDRGGSLLERSVRESHAEDRLRENISRNARSEQYNRDDRRSRRDESHTRSGDYDRNYRSSRDYGRDDRGRVSPDHDAMRFRYNGNASRSRDGERDDRDPKDYVRERDSRDHKKYEGDDRRRRMRD</sequence>
<dbReference type="GO" id="GO:0006397">
    <property type="term" value="P:mRNA processing"/>
    <property type="evidence" value="ECO:0007669"/>
    <property type="project" value="UniProtKB-KW"/>
</dbReference>
<evidence type="ECO:0000256" key="7">
    <source>
        <dbReference type="ARBA" id="ARBA00023242"/>
    </source>
</evidence>
<accession>A0ABD1Y6W5</accession>
<protein>
    <recommendedName>
        <fullName evidence="10">CBF1-interacting co-repressor CIR N-terminal domain-containing protein</fullName>
    </recommendedName>
</protein>
<feature type="compositionally biased region" description="Basic and acidic residues" evidence="9">
    <location>
        <begin position="236"/>
        <end position="258"/>
    </location>
</feature>
<dbReference type="PANTHER" id="PTHR16196:SF0">
    <property type="entry name" value="PRE-MRNA-SPLICING FACTOR CWC25 HOMOLOG"/>
    <property type="match status" value="1"/>
</dbReference>
<reference evidence="11 12" key="1">
    <citation type="submission" date="2024-09" db="EMBL/GenBank/DDBJ databases">
        <title>Chromosome-scale assembly of Riccia fluitans.</title>
        <authorList>
            <person name="Paukszto L."/>
            <person name="Sawicki J."/>
            <person name="Karawczyk K."/>
            <person name="Piernik-Szablinska J."/>
            <person name="Szczecinska M."/>
            <person name="Mazdziarz M."/>
        </authorList>
    </citation>
    <scope>NUCLEOTIDE SEQUENCE [LARGE SCALE GENOMIC DNA]</scope>
    <source>
        <strain evidence="11">Rf_01</strain>
        <tissue evidence="11">Aerial parts of the thallus</tissue>
    </source>
</reference>
<feature type="domain" description="CBF1-interacting co-repressor CIR N-terminal" evidence="10">
    <location>
        <begin position="10"/>
        <end position="46"/>
    </location>
</feature>
<dbReference type="InterPro" id="IPR051376">
    <property type="entry name" value="CWC25_splicing_factor"/>
</dbReference>
<evidence type="ECO:0000256" key="8">
    <source>
        <dbReference type="SAM" id="Coils"/>
    </source>
</evidence>
<evidence type="ECO:0000256" key="6">
    <source>
        <dbReference type="ARBA" id="ARBA00023187"/>
    </source>
</evidence>
<evidence type="ECO:0000256" key="3">
    <source>
        <dbReference type="ARBA" id="ARBA00022664"/>
    </source>
</evidence>
<gene>
    <name evidence="11" type="ORF">R1flu_002704</name>
</gene>
<name>A0ABD1Y6W5_9MARC</name>
<keyword evidence="4" id="KW-0747">Spliceosome</keyword>
<evidence type="ECO:0000313" key="12">
    <source>
        <dbReference type="Proteomes" id="UP001605036"/>
    </source>
</evidence>
<evidence type="ECO:0000259" key="10">
    <source>
        <dbReference type="SMART" id="SM01083"/>
    </source>
</evidence>
<dbReference type="AlphaFoldDB" id="A0ABD1Y6W5"/>
<dbReference type="GO" id="GO:0005681">
    <property type="term" value="C:spliceosomal complex"/>
    <property type="evidence" value="ECO:0007669"/>
    <property type="project" value="UniProtKB-KW"/>
</dbReference>
<dbReference type="EMBL" id="JBHFFA010000006">
    <property type="protein sequence ID" value="KAL2622499.1"/>
    <property type="molecule type" value="Genomic_DNA"/>
</dbReference>
<feature type="compositionally biased region" description="Basic and acidic residues" evidence="9">
    <location>
        <begin position="266"/>
        <end position="278"/>
    </location>
</feature>
<evidence type="ECO:0000256" key="2">
    <source>
        <dbReference type="ARBA" id="ARBA00006695"/>
    </source>
</evidence>
<keyword evidence="3" id="KW-0507">mRNA processing</keyword>
<feature type="region of interest" description="Disordered" evidence="9">
    <location>
        <begin position="169"/>
        <end position="413"/>
    </location>
</feature>
<feature type="region of interest" description="Disordered" evidence="9">
    <location>
        <begin position="72"/>
        <end position="130"/>
    </location>
</feature>
<comment type="caution">
    <text evidence="11">The sequence shown here is derived from an EMBL/GenBank/DDBJ whole genome shotgun (WGS) entry which is preliminary data.</text>
</comment>
<dbReference type="Pfam" id="PF10197">
    <property type="entry name" value="Cir_N"/>
    <property type="match status" value="1"/>
</dbReference>
<keyword evidence="7" id="KW-0539">Nucleus</keyword>
<dbReference type="GO" id="GO:0008380">
    <property type="term" value="P:RNA splicing"/>
    <property type="evidence" value="ECO:0007669"/>
    <property type="project" value="UniProtKB-KW"/>
</dbReference>
<dbReference type="InterPro" id="IPR019339">
    <property type="entry name" value="CIR_N_dom"/>
</dbReference>
<comment type="similarity">
    <text evidence="2">Belongs to the CWC25 family.</text>
</comment>
<feature type="compositionally biased region" description="Basic and acidic residues" evidence="9">
    <location>
        <begin position="286"/>
        <end position="367"/>
    </location>
</feature>
<keyword evidence="6" id="KW-0508">mRNA splicing</keyword>